<dbReference type="AlphaFoldDB" id="A0A5C3N0B9"/>
<dbReference type="PANTHER" id="PTHR24321:SF8">
    <property type="entry name" value="ESTRADIOL 17-BETA-DEHYDROGENASE 8-RELATED"/>
    <property type="match status" value="1"/>
</dbReference>
<evidence type="ECO:0000313" key="5">
    <source>
        <dbReference type="Proteomes" id="UP000305948"/>
    </source>
</evidence>
<name>A0A5C3N0B9_9AGAM</name>
<dbReference type="GO" id="GO:0016491">
    <property type="term" value="F:oxidoreductase activity"/>
    <property type="evidence" value="ECO:0007669"/>
    <property type="project" value="UniProtKB-KW"/>
</dbReference>
<evidence type="ECO:0000256" key="1">
    <source>
        <dbReference type="ARBA" id="ARBA00006484"/>
    </source>
</evidence>
<sequence length="164" mass="17123">MVANAGITVTKPILETSGEEGTFFCYKYAAEQMVKQGRGGRIVGASSIAGKQGTAEAAVYAASKFAIRGLTQSAALEWGKHGITVNAYAPGITITPFLEVWDTYHTSKTGAAKGSWIESQRAMTATGTFGSPEEIGALVSYLVSDAAKFVTGQTILIDGGTVFD</sequence>
<dbReference type="STRING" id="5364.A0A5C3N0B9"/>
<protein>
    <submittedName>
        <fullName evidence="4">NAD(P)-binding protein</fullName>
    </submittedName>
</protein>
<proteinExistence type="inferred from homology"/>
<reference evidence="4 5" key="1">
    <citation type="journal article" date="2019" name="Nat. Ecol. Evol.">
        <title>Megaphylogeny resolves global patterns of mushroom evolution.</title>
        <authorList>
            <person name="Varga T."/>
            <person name="Krizsan K."/>
            <person name="Foldi C."/>
            <person name="Dima B."/>
            <person name="Sanchez-Garcia M."/>
            <person name="Sanchez-Ramirez S."/>
            <person name="Szollosi G.J."/>
            <person name="Szarkandi J.G."/>
            <person name="Papp V."/>
            <person name="Albert L."/>
            <person name="Andreopoulos W."/>
            <person name="Angelini C."/>
            <person name="Antonin V."/>
            <person name="Barry K.W."/>
            <person name="Bougher N.L."/>
            <person name="Buchanan P."/>
            <person name="Buyck B."/>
            <person name="Bense V."/>
            <person name="Catcheside P."/>
            <person name="Chovatia M."/>
            <person name="Cooper J."/>
            <person name="Damon W."/>
            <person name="Desjardin D."/>
            <person name="Finy P."/>
            <person name="Geml J."/>
            <person name="Haridas S."/>
            <person name="Hughes K."/>
            <person name="Justo A."/>
            <person name="Karasinski D."/>
            <person name="Kautmanova I."/>
            <person name="Kiss B."/>
            <person name="Kocsube S."/>
            <person name="Kotiranta H."/>
            <person name="LaButti K.M."/>
            <person name="Lechner B.E."/>
            <person name="Liimatainen K."/>
            <person name="Lipzen A."/>
            <person name="Lukacs Z."/>
            <person name="Mihaltcheva S."/>
            <person name="Morgado L.N."/>
            <person name="Niskanen T."/>
            <person name="Noordeloos M.E."/>
            <person name="Ohm R.A."/>
            <person name="Ortiz-Santana B."/>
            <person name="Ovrebo C."/>
            <person name="Racz N."/>
            <person name="Riley R."/>
            <person name="Savchenko A."/>
            <person name="Shiryaev A."/>
            <person name="Soop K."/>
            <person name="Spirin V."/>
            <person name="Szebenyi C."/>
            <person name="Tomsovsky M."/>
            <person name="Tulloss R.E."/>
            <person name="Uehling J."/>
            <person name="Grigoriev I.V."/>
            <person name="Vagvolgyi C."/>
            <person name="Papp T."/>
            <person name="Martin F.M."/>
            <person name="Miettinen O."/>
            <person name="Hibbett D.S."/>
            <person name="Nagy L.G."/>
        </authorList>
    </citation>
    <scope>NUCLEOTIDE SEQUENCE [LARGE SCALE GENOMIC DNA]</scope>
    <source>
        <strain evidence="4 5">OMC1185</strain>
    </source>
</reference>
<dbReference type="PRINTS" id="PR00081">
    <property type="entry name" value="GDHRDH"/>
</dbReference>
<evidence type="ECO:0000256" key="3">
    <source>
        <dbReference type="ARBA" id="ARBA00023002"/>
    </source>
</evidence>
<organism evidence="4 5">
    <name type="scientific">Heliocybe sulcata</name>
    <dbReference type="NCBI Taxonomy" id="5364"/>
    <lineage>
        <taxon>Eukaryota</taxon>
        <taxon>Fungi</taxon>
        <taxon>Dikarya</taxon>
        <taxon>Basidiomycota</taxon>
        <taxon>Agaricomycotina</taxon>
        <taxon>Agaricomycetes</taxon>
        <taxon>Gloeophyllales</taxon>
        <taxon>Gloeophyllaceae</taxon>
        <taxon>Heliocybe</taxon>
    </lineage>
</organism>
<evidence type="ECO:0000313" key="4">
    <source>
        <dbReference type="EMBL" id="TFK50482.1"/>
    </source>
</evidence>
<dbReference type="PANTHER" id="PTHR24321">
    <property type="entry name" value="DEHYDROGENASES, SHORT CHAIN"/>
    <property type="match status" value="1"/>
</dbReference>
<evidence type="ECO:0000256" key="2">
    <source>
        <dbReference type="ARBA" id="ARBA00022857"/>
    </source>
</evidence>
<gene>
    <name evidence="4" type="ORF">OE88DRAFT_1719237</name>
</gene>
<dbReference type="PROSITE" id="PS00061">
    <property type="entry name" value="ADH_SHORT"/>
    <property type="match status" value="1"/>
</dbReference>
<dbReference type="InterPro" id="IPR020904">
    <property type="entry name" value="Sc_DH/Rdtase_CS"/>
</dbReference>
<keyword evidence="5" id="KW-1185">Reference proteome</keyword>
<dbReference type="InterPro" id="IPR002347">
    <property type="entry name" value="SDR_fam"/>
</dbReference>
<comment type="similarity">
    <text evidence="1">Belongs to the short-chain dehydrogenases/reductases (SDR) family.</text>
</comment>
<accession>A0A5C3N0B9</accession>
<dbReference type="Pfam" id="PF13561">
    <property type="entry name" value="adh_short_C2"/>
    <property type="match status" value="1"/>
</dbReference>
<dbReference type="SUPFAM" id="SSF51735">
    <property type="entry name" value="NAD(P)-binding Rossmann-fold domains"/>
    <property type="match status" value="1"/>
</dbReference>
<dbReference type="Proteomes" id="UP000305948">
    <property type="component" value="Unassembled WGS sequence"/>
</dbReference>
<keyword evidence="2" id="KW-0521">NADP</keyword>
<dbReference type="InterPro" id="IPR036291">
    <property type="entry name" value="NAD(P)-bd_dom_sf"/>
</dbReference>
<keyword evidence="3" id="KW-0560">Oxidoreductase</keyword>
<dbReference type="Gene3D" id="3.40.50.720">
    <property type="entry name" value="NAD(P)-binding Rossmann-like Domain"/>
    <property type="match status" value="1"/>
</dbReference>
<dbReference type="OrthoDB" id="498125at2759"/>
<dbReference type="EMBL" id="ML213513">
    <property type="protein sequence ID" value="TFK50482.1"/>
    <property type="molecule type" value="Genomic_DNA"/>
</dbReference>